<dbReference type="SUPFAM" id="SSF55073">
    <property type="entry name" value="Nucleotide cyclase"/>
    <property type="match status" value="1"/>
</dbReference>
<evidence type="ECO:0000313" key="2">
    <source>
        <dbReference type="EMBL" id="GIQ89111.1"/>
    </source>
</evidence>
<feature type="non-terminal residue" evidence="2">
    <location>
        <position position="1"/>
    </location>
</feature>
<dbReference type="AlphaFoldDB" id="A0A9K3GNT7"/>
<dbReference type="InterPro" id="IPR029787">
    <property type="entry name" value="Nucleotide_cyclase"/>
</dbReference>
<organism evidence="2 3">
    <name type="scientific">Kipferlia bialata</name>
    <dbReference type="NCBI Taxonomy" id="797122"/>
    <lineage>
        <taxon>Eukaryota</taxon>
        <taxon>Metamonada</taxon>
        <taxon>Carpediemonas-like organisms</taxon>
        <taxon>Kipferlia</taxon>
    </lineage>
</organism>
<name>A0A9K3GNT7_9EUKA</name>
<protein>
    <recommendedName>
        <fullName evidence="1">Guanylate cyclase domain-containing protein</fullName>
    </recommendedName>
</protein>
<dbReference type="Proteomes" id="UP000265618">
    <property type="component" value="Unassembled WGS sequence"/>
</dbReference>
<dbReference type="GO" id="GO:0035556">
    <property type="term" value="P:intracellular signal transduction"/>
    <property type="evidence" value="ECO:0007669"/>
    <property type="project" value="InterPro"/>
</dbReference>
<reference evidence="2 3" key="1">
    <citation type="journal article" date="2018" name="PLoS ONE">
        <title>The draft genome of Kipferlia bialata reveals reductive genome evolution in fornicate parasites.</title>
        <authorList>
            <person name="Tanifuji G."/>
            <person name="Takabayashi S."/>
            <person name="Kume K."/>
            <person name="Takagi M."/>
            <person name="Nakayama T."/>
            <person name="Kamikawa R."/>
            <person name="Inagaki Y."/>
            <person name="Hashimoto T."/>
        </authorList>
    </citation>
    <scope>NUCLEOTIDE SEQUENCE [LARGE SCALE GENOMIC DNA]</scope>
    <source>
        <strain evidence="2">NY0173</strain>
    </source>
</reference>
<evidence type="ECO:0000313" key="3">
    <source>
        <dbReference type="Proteomes" id="UP000265618"/>
    </source>
</evidence>
<proteinExistence type="predicted"/>
<dbReference type="InterPro" id="IPR001054">
    <property type="entry name" value="A/G_cyclase"/>
</dbReference>
<dbReference type="EMBL" id="BDIP01004697">
    <property type="protein sequence ID" value="GIQ89111.1"/>
    <property type="molecule type" value="Genomic_DNA"/>
</dbReference>
<accession>A0A9K3GNT7</accession>
<dbReference type="Pfam" id="PF00211">
    <property type="entry name" value="Guanylate_cyc"/>
    <property type="match status" value="1"/>
</dbReference>
<feature type="non-terminal residue" evidence="2">
    <location>
        <position position="263"/>
    </location>
</feature>
<evidence type="ECO:0000259" key="1">
    <source>
        <dbReference type="PROSITE" id="PS50125"/>
    </source>
</evidence>
<feature type="domain" description="Guanylate cyclase" evidence="1">
    <location>
        <begin position="231"/>
        <end position="263"/>
    </location>
</feature>
<dbReference type="OrthoDB" id="1890790at2759"/>
<dbReference type="GO" id="GO:0009190">
    <property type="term" value="P:cyclic nucleotide biosynthetic process"/>
    <property type="evidence" value="ECO:0007669"/>
    <property type="project" value="InterPro"/>
</dbReference>
<keyword evidence="3" id="KW-1185">Reference proteome</keyword>
<sequence length="263" mass="28140">GIRSSIDVFISALPNDSRQYVCDSTMGSFKQTPGSPPDLSDCDTLSLSLQESSSGSEVCVVEIDDGLSQLASHVPTAIVRAPSVPIVPGMIHTEDACVIAFVGVTSKGSVPAAEYIKDLVILLRVIDTVIRGHPAGIEKVKGTEGSIILRFSREREGERERERERADMGIGSEGSLTVPGLSGVEVVTNKQKERHRECSDCRAMCMFCLLVMQTPSYIRQQGIPLDTIEGIRAGICCGPVTGGVLGAYELMYDVFGDTVNMAA</sequence>
<comment type="caution">
    <text evidence="2">The sequence shown here is derived from an EMBL/GenBank/DDBJ whole genome shotgun (WGS) entry which is preliminary data.</text>
</comment>
<dbReference type="Gene3D" id="3.30.70.1230">
    <property type="entry name" value="Nucleotide cyclase"/>
    <property type="match status" value="1"/>
</dbReference>
<gene>
    <name evidence="2" type="ORF">KIPB_011507</name>
</gene>
<dbReference type="PROSITE" id="PS50125">
    <property type="entry name" value="GUANYLATE_CYCLASE_2"/>
    <property type="match status" value="1"/>
</dbReference>